<keyword evidence="1" id="KW-1133">Transmembrane helix</keyword>
<feature type="transmembrane region" description="Helical" evidence="1">
    <location>
        <begin position="57"/>
        <end position="79"/>
    </location>
</feature>
<evidence type="ECO:0000313" key="3">
    <source>
        <dbReference type="Proteomes" id="UP000054937"/>
    </source>
</evidence>
<dbReference type="InParanoid" id="A0A0V0QLJ8"/>
<gene>
    <name evidence="2" type="ORF">PPERSA_04040</name>
</gene>
<dbReference type="AlphaFoldDB" id="A0A0V0QLJ8"/>
<feature type="transmembrane region" description="Helical" evidence="1">
    <location>
        <begin position="6"/>
        <end position="25"/>
    </location>
</feature>
<keyword evidence="1" id="KW-0472">Membrane</keyword>
<keyword evidence="3" id="KW-1185">Reference proteome</keyword>
<dbReference type="EMBL" id="LDAU01000151">
    <property type="protein sequence ID" value="KRX02837.1"/>
    <property type="molecule type" value="Genomic_DNA"/>
</dbReference>
<accession>A0A0V0QLJ8</accession>
<evidence type="ECO:0000256" key="1">
    <source>
        <dbReference type="SAM" id="Phobius"/>
    </source>
</evidence>
<keyword evidence="1" id="KW-0812">Transmembrane</keyword>
<feature type="transmembrane region" description="Helical" evidence="1">
    <location>
        <begin position="85"/>
        <end position="102"/>
    </location>
</feature>
<sequence length="145" mass="16256">MGLITYTGRFLLALALVSHAAILYLDSENAKQFDQNANQAVKYTQGLHPSLHFLSQILTQIACIRYTVLFCEAFGAFLLVTSCRYVAWTSAIGVFLWTYVMTNPLFQKGVEQDCLRNLAILGALLYIAGCHRTVQKNSEEKVKTE</sequence>
<evidence type="ECO:0000313" key="2">
    <source>
        <dbReference type="EMBL" id="KRX02837.1"/>
    </source>
</evidence>
<reference evidence="2 3" key="1">
    <citation type="journal article" date="2015" name="Sci. Rep.">
        <title>Genome of the facultative scuticociliatosis pathogen Pseudocohnilembus persalinus provides insight into its virulence through horizontal gene transfer.</title>
        <authorList>
            <person name="Xiong J."/>
            <person name="Wang G."/>
            <person name="Cheng J."/>
            <person name="Tian M."/>
            <person name="Pan X."/>
            <person name="Warren A."/>
            <person name="Jiang C."/>
            <person name="Yuan D."/>
            <person name="Miao W."/>
        </authorList>
    </citation>
    <scope>NUCLEOTIDE SEQUENCE [LARGE SCALE GENOMIC DNA]</scope>
    <source>
        <strain evidence="2">36N120E</strain>
    </source>
</reference>
<dbReference type="Proteomes" id="UP000054937">
    <property type="component" value="Unassembled WGS sequence"/>
</dbReference>
<comment type="caution">
    <text evidence="2">The sequence shown here is derived from an EMBL/GenBank/DDBJ whole genome shotgun (WGS) entry which is preliminary data.</text>
</comment>
<feature type="transmembrane region" description="Helical" evidence="1">
    <location>
        <begin position="114"/>
        <end position="134"/>
    </location>
</feature>
<protein>
    <submittedName>
        <fullName evidence="2">Uncharacterized protein</fullName>
    </submittedName>
</protein>
<organism evidence="2 3">
    <name type="scientific">Pseudocohnilembus persalinus</name>
    <name type="common">Ciliate</name>
    <dbReference type="NCBI Taxonomy" id="266149"/>
    <lineage>
        <taxon>Eukaryota</taxon>
        <taxon>Sar</taxon>
        <taxon>Alveolata</taxon>
        <taxon>Ciliophora</taxon>
        <taxon>Intramacronucleata</taxon>
        <taxon>Oligohymenophorea</taxon>
        <taxon>Scuticociliatia</taxon>
        <taxon>Philasterida</taxon>
        <taxon>Pseudocohnilembidae</taxon>
        <taxon>Pseudocohnilembus</taxon>
    </lineage>
</organism>
<proteinExistence type="predicted"/>
<name>A0A0V0QLJ8_PSEPJ</name>